<dbReference type="GO" id="GO:0008893">
    <property type="term" value="F:guanosine-3',5'-bis(diphosphate) 3'-diphosphatase activity"/>
    <property type="evidence" value="ECO:0007669"/>
    <property type="project" value="TreeGrafter"/>
</dbReference>
<dbReference type="PROSITE" id="PS00893">
    <property type="entry name" value="NUDIX_BOX"/>
    <property type="match status" value="1"/>
</dbReference>
<dbReference type="InterPro" id="IPR020084">
    <property type="entry name" value="NUDIX_hydrolase_CS"/>
</dbReference>
<dbReference type="CDD" id="cd03671">
    <property type="entry name" value="NUDIX_Ap4A_hydrolase_plant_like"/>
    <property type="match status" value="1"/>
</dbReference>
<feature type="domain" description="Nudix hydrolase" evidence="4">
    <location>
        <begin position="7"/>
        <end position="137"/>
    </location>
</feature>
<comment type="caution">
    <text evidence="5">The sequence shown here is derived from an EMBL/GenBank/DDBJ whole genome shotgun (WGS) entry which is preliminary data.</text>
</comment>
<dbReference type="GO" id="GO:0006753">
    <property type="term" value="P:nucleoside phosphate metabolic process"/>
    <property type="evidence" value="ECO:0007669"/>
    <property type="project" value="TreeGrafter"/>
</dbReference>
<evidence type="ECO:0000256" key="1">
    <source>
        <dbReference type="ARBA" id="ARBA00001936"/>
    </source>
</evidence>
<sequence>MDGLPSGYRPNVGVCLINSDNLVFVVSRLNVPGAWQMPQGGIEDGEEPKSAAIRELLEETGVVSAEIIAEVPNWLTCEWHGQAQKWFLMRLKKDESEINLASGEADPEFAEWKWANPEEVIEQAVDYKRPTYEEVMRTFRPYLNENGIAAKCRSSKWTGSILRAEDDMYMVSVKKFDSIDMEERSRKRIQERQSSARRILELLWTESNQGEAEESKMIEEHIQVEEQETKVLEEQYEKGERVIGVIEEHQLQGISGADYINIRWMLGCHDPSCVVELANLKEKRKFAWIRKREEALEEQRQLQKWENSVIREQSQPQEQQIDIRAKMHSCYDGEGDDVVNLRAPFGGSSLPVSAKKSRKSGCEGEVHVSKGNFSLSVARLHKSSLKKRSVVYPPN</sequence>
<keyword evidence="2 3" id="KW-0378">Hydrolase</keyword>
<dbReference type="GO" id="GO:0019693">
    <property type="term" value="P:ribose phosphate metabolic process"/>
    <property type="evidence" value="ECO:0007669"/>
    <property type="project" value="TreeGrafter"/>
</dbReference>
<proteinExistence type="inferred from homology"/>
<organism evidence="5 6">
    <name type="scientific">Dovyalis caffra</name>
    <dbReference type="NCBI Taxonomy" id="77055"/>
    <lineage>
        <taxon>Eukaryota</taxon>
        <taxon>Viridiplantae</taxon>
        <taxon>Streptophyta</taxon>
        <taxon>Embryophyta</taxon>
        <taxon>Tracheophyta</taxon>
        <taxon>Spermatophyta</taxon>
        <taxon>Magnoliopsida</taxon>
        <taxon>eudicotyledons</taxon>
        <taxon>Gunneridae</taxon>
        <taxon>Pentapetalae</taxon>
        <taxon>rosids</taxon>
        <taxon>fabids</taxon>
        <taxon>Malpighiales</taxon>
        <taxon>Salicaceae</taxon>
        <taxon>Flacourtieae</taxon>
        <taxon>Dovyalis</taxon>
    </lineage>
</organism>
<dbReference type="Proteomes" id="UP001314170">
    <property type="component" value="Unassembled WGS sequence"/>
</dbReference>
<comment type="similarity">
    <text evidence="3">Belongs to the Nudix hydrolase family.</text>
</comment>
<dbReference type="EMBL" id="CAWUPB010000851">
    <property type="protein sequence ID" value="CAK7326738.1"/>
    <property type="molecule type" value="Genomic_DNA"/>
</dbReference>
<comment type="cofactor">
    <cofactor evidence="1">
        <name>Mn(2+)</name>
        <dbReference type="ChEBI" id="CHEBI:29035"/>
    </cofactor>
</comment>
<gene>
    <name evidence="5" type="ORF">DCAF_LOCUS4442</name>
</gene>
<dbReference type="PRINTS" id="PR00502">
    <property type="entry name" value="NUDIXFAMILY"/>
</dbReference>
<keyword evidence="6" id="KW-1185">Reference proteome</keyword>
<dbReference type="InterPro" id="IPR015797">
    <property type="entry name" value="NUDIX_hydrolase-like_dom_sf"/>
</dbReference>
<dbReference type="Gene3D" id="3.90.79.10">
    <property type="entry name" value="Nucleoside Triphosphate Pyrophosphohydrolase"/>
    <property type="match status" value="1"/>
</dbReference>
<dbReference type="PANTHER" id="PTHR11839">
    <property type="entry name" value="UDP/ADP-SUGAR PYROPHOSPHATASE"/>
    <property type="match status" value="1"/>
</dbReference>
<name>A0AAV1R035_9ROSI</name>
<dbReference type="Pfam" id="PF00293">
    <property type="entry name" value="NUDIX"/>
    <property type="match status" value="1"/>
</dbReference>
<dbReference type="AlphaFoldDB" id="A0AAV1R035"/>
<dbReference type="PROSITE" id="PS51462">
    <property type="entry name" value="NUDIX"/>
    <property type="match status" value="1"/>
</dbReference>
<protein>
    <recommendedName>
        <fullName evidence="4">Nudix hydrolase domain-containing protein</fullName>
    </recommendedName>
</protein>
<dbReference type="GO" id="GO:0034432">
    <property type="term" value="F:bis(5'-adenosyl)-pentaphosphatase activity"/>
    <property type="evidence" value="ECO:0007669"/>
    <property type="project" value="TreeGrafter"/>
</dbReference>
<reference evidence="5 6" key="1">
    <citation type="submission" date="2024-01" db="EMBL/GenBank/DDBJ databases">
        <authorList>
            <person name="Waweru B."/>
        </authorList>
    </citation>
    <scope>NUCLEOTIDE SEQUENCE [LARGE SCALE GENOMIC DNA]</scope>
</reference>
<dbReference type="InterPro" id="IPR022927">
    <property type="entry name" value="RppH"/>
</dbReference>
<dbReference type="SUPFAM" id="SSF55811">
    <property type="entry name" value="Nudix"/>
    <property type="match status" value="1"/>
</dbReference>
<dbReference type="PANTHER" id="PTHR11839:SF30">
    <property type="entry name" value="NUDIX HYDROLASE 25"/>
    <property type="match status" value="1"/>
</dbReference>
<evidence type="ECO:0000313" key="5">
    <source>
        <dbReference type="EMBL" id="CAK7326738.1"/>
    </source>
</evidence>
<dbReference type="NCBIfam" id="NF001938">
    <property type="entry name" value="PRK00714.1-5"/>
    <property type="match status" value="1"/>
</dbReference>
<evidence type="ECO:0000256" key="3">
    <source>
        <dbReference type="RuleBase" id="RU003476"/>
    </source>
</evidence>
<dbReference type="InterPro" id="IPR020476">
    <property type="entry name" value="Nudix_hydrolase"/>
</dbReference>
<dbReference type="InterPro" id="IPR000086">
    <property type="entry name" value="NUDIX_hydrolase_dom"/>
</dbReference>
<evidence type="ECO:0000313" key="6">
    <source>
        <dbReference type="Proteomes" id="UP001314170"/>
    </source>
</evidence>
<accession>A0AAV1R035</accession>
<dbReference type="GO" id="GO:0009507">
    <property type="term" value="C:chloroplast"/>
    <property type="evidence" value="ECO:0007669"/>
    <property type="project" value="TreeGrafter"/>
</dbReference>
<evidence type="ECO:0000259" key="4">
    <source>
        <dbReference type="PROSITE" id="PS51462"/>
    </source>
</evidence>
<evidence type="ECO:0000256" key="2">
    <source>
        <dbReference type="ARBA" id="ARBA00022801"/>
    </source>
</evidence>